<dbReference type="EMBL" id="CANHGI010000003">
    <property type="protein sequence ID" value="CAI5444420.1"/>
    <property type="molecule type" value="Genomic_DNA"/>
</dbReference>
<evidence type="ECO:0000256" key="4">
    <source>
        <dbReference type="PROSITE-ProRule" id="PRU00175"/>
    </source>
</evidence>
<gene>
    <name evidence="6" type="ORF">CAMP_LOCUS7057</name>
</gene>
<dbReference type="Proteomes" id="UP001152747">
    <property type="component" value="Unassembled WGS sequence"/>
</dbReference>
<organism evidence="6 7">
    <name type="scientific">Caenorhabditis angaria</name>
    <dbReference type="NCBI Taxonomy" id="860376"/>
    <lineage>
        <taxon>Eukaryota</taxon>
        <taxon>Metazoa</taxon>
        <taxon>Ecdysozoa</taxon>
        <taxon>Nematoda</taxon>
        <taxon>Chromadorea</taxon>
        <taxon>Rhabditida</taxon>
        <taxon>Rhabditina</taxon>
        <taxon>Rhabditomorpha</taxon>
        <taxon>Rhabditoidea</taxon>
        <taxon>Rhabditidae</taxon>
        <taxon>Peloderinae</taxon>
        <taxon>Caenorhabditis</taxon>
    </lineage>
</organism>
<name>A0A9P1IGX8_9PELO</name>
<comment type="caution">
    <text evidence="6">The sequence shown here is derived from an EMBL/GenBank/DDBJ whole genome shotgun (WGS) entry which is preliminary data.</text>
</comment>
<evidence type="ECO:0000313" key="6">
    <source>
        <dbReference type="EMBL" id="CAI5444420.1"/>
    </source>
</evidence>
<evidence type="ECO:0000256" key="1">
    <source>
        <dbReference type="ARBA" id="ARBA00022723"/>
    </source>
</evidence>
<evidence type="ECO:0000256" key="3">
    <source>
        <dbReference type="ARBA" id="ARBA00022833"/>
    </source>
</evidence>
<reference evidence="6" key="1">
    <citation type="submission" date="2022-11" db="EMBL/GenBank/DDBJ databases">
        <authorList>
            <person name="Kikuchi T."/>
        </authorList>
    </citation>
    <scope>NUCLEOTIDE SEQUENCE</scope>
    <source>
        <strain evidence="6">PS1010</strain>
    </source>
</reference>
<dbReference type="InterPro" id="IPR001841">
    <property type="entry name" value="Znf_RING"/>
</dbReference>
<proteinExistence type="predicted"/>
<dbReference type="InterPro" id="IPR017907">
    <property type="entry name" value="Znf_RING_CS"/>
</dbReference>
<feature type="domain" description="RING-type" evidence="5">
    <location>
        <begin position="24"/>
        <end position="64"/>
    </location>
</feature>
<dbReference type="PROSITE" id="PS50089">
    <property type="entry name" value="ZF_RING_2"/>
    <property type="match status" value="1"/>
</dbReference>
<sequence>MLRTPAATTNSPEITILRTVRETCGDCNSHVAESQLSLLGCGHSVCHNCINIRARAGLLLCDICVLRPKVEKNRYKCSEENCESMDIKQNLNICSTCTPSKTLEGFDQLFAAAICSTCAMRKHLKNSHEIIDFCAVYAKFQSFSMRKILEEKTDENLQICNVDFDNFEDLKNRERRLLEKCVENLENCECPTQQQNFFLKMEEFFESSRIARTRMHQVMSKANEKISQNIHKFWRENFQEGA</sequence>
<keyword evidence="7" id="KW-1185">Reference proteome</keyword>
<evidence type="ECO:0000259" key="5">
    <source>
        <dbReference type="PROSITE" id="PS50089"/>
    </source>
</evidence>
<keyword evidence="3" id="KW-0862">Zinc</keyword>
<evidence type="ECO:0000256" key="2">
    <source>
        <dbReference type="ARBA" id="ARBA00022771"/>
    </source>
</evidence>
<keyword evidence="2 4" id="KW-0863">Zinc-finger</keyword>
<dbReference type="AlphaFoldDB" id="A0A9P1IGX8"/>
<keyword evidence="1" id="KW-0479">Metal-binding</keyword>
<evidence type="ECO:0000313" key="7">
    <source>
        <dbReference type="Proteomes" id="UP001152747"/>
    </source>
</evidence>
<protein>
    <recommendedName>
        <fullName evidence="5">RING-type domain-containing protein</fullName>
    </recommendedName>
</protein>
<dbReference type="GO" id="GO:0008270">
    <property type="term" value="F:zinc ion binding"/>
    <property type="evidence" value="ECO:0007669"/>
    <property type="project" value="UniProtKB-KW"/>
</dbReference>
<accession>A0A9P1IGX8</accession>
<dbReference type="PROSITE" id="PS00518">
    <property type="entry name" value="ZF_RING_1"/>
    <property type="match status" value="1"/>
</dbReference>